<keyword evidence="3" id="KW-0378">Hydrolase</keyword>
<dbReference type="FunFam" id="2.30.42.10:FF:000063">
    <property type="entry name" value="Peptidase, S41 family"/>
    <property type="match status" value="1"/>
</dbReference>
<name>A0A381NR62_9ZZZZ</name>
<evidence type="ECO:0000256" key="1">
    <source>
        <dbReference type="ARBA" id="ARBA00009179"/>
    </source>
</evidence>
<comment type="similarity">
    <text evidence="1">Belongs to the peptidase S41A family.</text>
</comment>
<keyword evidence="2" id="KW-0645">Protease</keyword>
<dbReference type="EMBL" id="UINC01000512">
    <property type="protein sequence ID" value="SUZ56604.1"/>
    <property type="molecule type" value="Genomic_DNA"/>
</dbReference>
<dbReference type="InterPro" id="IPR029045">
    <property type="entry name" value="ClpP/crotonase-like_dom_sf"/>
</dbReference>
<dbReference type="GO" id="GO:0030288">
    <property type="term" value="C:outer membrane-bounded periplasmic space"/>
    <property type="evidence" value="ECO:0007669"/>
    <property type="project" value="TreeGrafter"/>
</dbReference>
<dbReference type="AlphaFoldDB" id="A0A381NR62"/>
<dbReference type="InterPro" id="IPR036034">
    <property type="entry name" value="PDZ_sf"/>
</dbReference>
<evidence type="ECO:0000256" key="2">
    <source>
        <dbReference type="ARBA" id="ARBA00022670"/>
    </source>
</evidence>
<protein>
    <recommendedName>
        <fullName evidence="5">PDZ domain-containing protein</fullName>
    </recommendedName>
</protein>
<proteinExistence type="inferred from homology"/>
<gene>
    <name evidence="6" type="ORF">METZ01_LOCUS9458</name>
</gene>
<organism evidence="6">
    <name type="scientific">marine metagenome</name>
    <dbReference type="NCBI Taxonomy" id="408172"/>
    <lineage>
        <taxon>unclassified sequences</taxon>
        <taxon>metagenomes</taxon>
        <taxon>ecological metagenomes</taxon>
    </lineage>
</organism>
<dbReference type="CDD" id="cd07560">
    <property type="entry name" value="Peptidase_S41_CPP"/>
    <property type="match status" value="1"/>
</dbReference>
<reference evidence="6" key="1">
    <citation type="submission" date="2018-05" db="EMBL/GenBank/DDBJ databases">
        <authorList>
            <person name="Lanie J.A."/>
            <person name="Ng W.-L."/>
            <person name="Kazmierczak K.M."/>
            <person name="Andrzejewski T.M."/>
            <person name="Davidsen T.M."/>
            <person name="Wayne K.J."/>
            <person name="Tettelin H."/>
            <person name="Glass J.I."/>
            <person name="Rusch D."/>
            <person name="Podicherti R."/>
            <person name="Tsui H.-C.T."/>
            <person name="Winkler M.E."/>
        </authorList>
    </citation>
    <scope>NUCLEOTIDE SEQUENCE</scope>
</reference>
<keyword evidence="4" id="KW-0720">Serine protease</keyword>
<dbReference type="Pfam" id="PF13180">
    <property type="entry name" value="PDZ_2"/>
    <property type="match status" value="1"/>
</dbReference>
<dbReference type="Gene3D" id="2.30.42.10">
    <property type="match status" value="1"/>
</dbReference>
<evidence type="ECO:0000256" key="3">
    <source>
        <dbReference type="ARBA" id="ARBA00022801"/>
    </source>
</evidence>
<dbReference type="NCBIfam" id="TIGR00225">
    <property type="entry name" value="prc"/>
    <property type="match status" value="1"/>
</dbReference>
<dbReference type="SUPFAM" id="SSF52096">
    <property type="entry name" value="ClpP/crotonase"/>
    <property type="match status" value="1"/>
</dbReference>
<dbReference type="PANTHER" id="PTHR32060:SF30">
    <property type="entry name" value="CARBOXY-TERMINAL PROCESSING PROTEASE CTPA"/>
    <property type="match status" value="1"/>
</dbReference>
<accession>A0A381NR62</accession>
<dbReference type="InterPro" id="IPR005151">
    <property type="entry name" value="Tail-specific_protease"/>
</dbReference>
<dbReference type="Gene3D" id="3.30.750.44">
    <property type="match status" value="1"/>
</dbReference>
<dbReference type="InterPro" id="IPR001478">
    <property type="entry name" value="PDZ"/>
</dbReference>
<dbReference type="GO" id="GO:0004175">
    <property type="term" value="F:endopeptidase activity"/>
    <property type="evidence" value="ECO:0007669"/>
    <property type="project" value="TreeGrafter"/>
</dbReference>
<evidence type="ECO:0000313" key="6">
    <source>
        <dbReference type="EMBL" id="SUZ56604.1"/>
    </source>
</evidence>
<dbReference type="SMART" id="SM00245">
    <property type="entry name" value="TSPc"/>
    <property type="match status" value="1"/>
</dbReference>
<dbReference type="PANTHER" id="PTHR32060">
    <property type="entry name" value="TAIL-SPECIFIC PROTEASE"/>
    <property type="match status" value="1"/>
</dbReference>
<sequence length="442" mass="48885">MFIHTHRLIKKATFAFLISTIVLASENLLAKESISEENKILIEKVFDLVDEEYIDSTDENDLVESAINGMLQSLDPHSIYLSPRDFNDLQNDTKGEFGGLGIEVTMENGVIKVIAPIDDTPAQIAGVLEGDYITHIDNEPILGKSLNESVKLMRGKPNSEIRITLVRENVDEAFDLKIVRAIIKIPGVSVKTIGNKQTIGYIRISAFNEKTSEKLFQELSMPQNNDYSIVKGYILDLRRNPGGLLRQAIEVTNMFLEKGEIVSTKRPRFQNTIRSFNAKPGDIIHGMPLIILVNGGSASASEIVAGALQDNHRAILIGTKTFGKGSVQTLYPIGKNSFFFQSSENLGAVKLTTAEYFTPSGKSIQAKGIIPDIVVEQKINKDINPENYVVGETHLKKYIKNSKKEEKMSGSSSYIPGNKTEDTQLNLAINLLNQLSISKDKS</sequence>
<dbReference type="GO" id="GO:0008236">
    <property type="term" value="F:serine-type peptidase activity"/>
    <property type="evidence" value="ECO:0007669"/>
    <property type="project" value="UniProtKB-KW"/>
</dbReference>
<dbReference type="InterPro" id="IPR004447">
    <property type="entry name" value="Peptidase_S41A"/>
</dbReference>
<dbReference type="GO" id="GO:0007165">
    <property type="term" value="P:signal transduction"/>
    <property type="evidence" value="ECO:0007669"/>
    <property type="project" value="TreeGrafter"/>
</dbReference>
<dbReference type="PROSITE" id="PS50106">
    <property type="entry name" value="PDZ"/>
    <property type="match status" value="1"/>
</dbReference>
<dbReference type="Pfam" id="PF03572">
    <property type="entry name" value="Peptidase_S41"/>
    <property type="match status" value="1"/>
</dbReference>
<dbReference type="SMART" id="SM00228">
    <property type="entry name" value="PDZ"/>
    <property type="match status" value="1"/>
</dbReference>
<evidence type="ECO:0000256" key="4">
    <source>
        <dbReference type="ARBA" id="ARBA00022825"/>
    </source>
</evidence>
<dbReference type="GO" id="GO:0006508">
    <property type="term" value="P:proteolysis"/>
    <property type="evidence" value="ECO:0007669"/>
    <property type="project" value="UniProtKB-KW"/>
</dbReference>
<evidence type="ECO:0000259" key="5">
    <source>
        <dbReference type="PROSITE" id="PS50106"/>
    </source>
</evidence>
<dbReference type="SUPFAM" id="SSF50156">
    <property type="entry name" value="PDZ domain-like"/>
    <property type="match status" value="1"/>
</dbReference>
<dbReference type="Gene3D" id="3.90.226.10">
    <property type="entry name" value="2-enoyl-CoA Hydratase, Chain A, domain 1"/>
    <property type="match status" value="1"/>
</dbReference>
<dbReference type="InterPro" id="IPR055210">
    <property type="entry name" value="CtpA/B_N"/>
</dbReference>
<dbReference type="Pfam" id="PF22694">
    <property type="entry name" value="CtpB_N-like"/>
    <property type="match status" value="1"/>
</dbReference>
<dbReference type="CDD" id="cd06782">
    <property type="entry name" value="cpPDZ_CPP-like"/>
    <property type="match status" value="1"/>
</dbReference>
<feature type="domain" description="PDZ" evidence="5">
    <location>
        <begin position="86"/>
        <end position="154"/>
    </location>
</feature>